<feature type="transmembrane region" description="Helical" evidence="1">
    <location>
        <begin position="21"/>
        <end position="46"/>
    </location>
</feature>
<protein>
    <submittedName>
        <fullName evidence="2">Uncharacterized protein</fullName>
    </submittedName>
</protein>
<dbReference type="RefSeq" id="WP_379481592.1">
    <property type="nucleotide sequence ID" value="NZ_JBHLTL010000006.1"/>
</dbReference>
<dbReference type="Proteomes" id="UP001589943">
    <property type="component" value="Unassembled WGS sequence"/>
</dbReference>
<name>A0ABV6PJY0_9SPHN</name>
<feature type="transmembrane region" description="Helical" evidence="1">
    <location>
        <begin position="66"/>
        <end position="83"/>
    </location>
</feature>
<proteinExistence type="predicted"/>
<sequence length="116" mass="12772">MEQAAEITQMSNRGSTRWRKFNLWILLGITSLALPIYALLALAMLFCDAPGAWCQDSANINLIYDFGILGPFAIWLILLIGAIRKRPWVVAVWAGGALLLIMVCAIAWLLLLAALS</sequence>
<comment type="caution">
    <text evidence="2">The sequence shown here is derived from an EMBL/GenBank/DDBJ whole genome shotgun (WGS) entry which is preliminary data.</text>
</comment>
<dbReference type="EMBL" id="JBHLTL010000006">
    <property type="protein sequence ID" value="MFC0590144.1"/>
    <property type="molecule type" value="Genomic_DNA"/>
</dbReference>
<evidence type="ECO:0000256" key="1">
    <source>
        <dbReference type="SAM" id="Phobius"/>
    </source>
</evidence>
<keyword evidence="1" id="KW-1133">Transmembrane helix</keyword>
<feature type="transmembrane region" description="Helical" evidence="1">
    <location>
        <begin position="90"/>
        <end position="115"/>
    </location>
</feature>
<keyword evidence="1" id="KW-0812">Transmembrane</keyword>
<organism evidence="2 3">
    <name type="scientific">Novosphingobium aquiterrae</name>
    <dbReference type="NCBI Taxonomy" id="624388"/>
    <lineage>
        <taxon>Bacteria</taxon>
        <taxon>Pseudomonadati</taxon>
        <taxon>Pseudomonadota</taxon>
        <taxon>Alphaproteobacteria</taxon>
        <taxon>Sphingomonadales</taxon>
        <taxon>Sphingomonadaceae</taxon>
        <taxon>Novosphingobium</taxon>
    </lineage>
</organism>
<gene>
    <name evidence="2" type="ORF">ACFFF7_12020</name>
</gene>
<reference evidence="2 3" key="1">
    <citation type="submission" date="2024-09" db="EMBL/GenBank/DDBJ databases">
        <authorList>
            <person name="Sun Q."/>
            <person name="Mori K."/>
        </authorList>
    </citation>
    <scope>NUCLEOTIDE SEQUENCE [LARGE SCALE GENOMIC DNA]</scope>
    <source>
        <strain evidence="2 3">NCAIM B.02537</strain>
    </source>
</reference>
<keyword evidence="3" id="KW-1185">Reference proteome</keyword>
<evidence type="ECO:0000313" key="3">
    <source>
        <dbReference type="Proteomes" id="UP001589943"/>
    </source>
</evidence>
<keyword evidence="1" id="KW-0472">Membrane</keyword>
<evidence type="ECO:0000313" key="2">
    <source>
        <dbReference type="EMBL" id="MFC0590144.1"/>
    </source>
</evidence>
<accession>A0ABV6PJY0</accession>